<evidence type="ECO:0000313" key="2">
    <source>
        <dbReference type="EMBL" id="KAJ5491570.1"/>
    </source>
</evidence>
<comment type="caution">
    <text evidence="2">The sequence shown here is derived from an EMBL/GenBank/DDBJ whole genome shotgun (WGS) entry which is preliminary data.</text>
</comment>
<reference evidence="2" key="2">
    <citation type="journal article" date="2023" name="IMA Fungus">
        <title>Comparative genomic study of the Penicillium genus elucidates a diverse pangenome and 15 lateral gene transfer events.</title>
        <authorList>
            <person name="Petersen C."/>
            <person name="Sorensen T."/>
            <person name="Nielsen M.R."/>
            <person name="Sondergaard T.E."/>
            <person name="Sorensen J.L."/>
            <person name="Fitzpatrick D.A."/>
            <person name="Frisvad J.C."/>
            <person name="Nielsen K.L."/>
        </authorList>
    </citation>
    <scope>NUCLEOTIDE SEQUENCE</scope>
    <source>
        <strain evidence="2">IBT 30728</strain>
    </source>
</reference>
<keyword evidence="3" id="KW-1185">Reference proteome</keyword>
<dbReference type="AlphaFoldDB" id="A0A9W9XG01"/>
<dbReference type="GeneID" id="81622989"/>
<accession>A0A9W9XG01</accession>
<dbReference type="InterPro" id="IPR021842">
    <property type="entry name" value="DUF3435"/>
</dbReference>
<evidence type="ECO:0000256" key="1">
    <source>
        <dbReference type="SAM" id="MobiDB-lite"/>
    </source>
</evidence>
<gene>
    <name evidence="2" type="ORF">N7539_003137</name>
</gene>
<organism evidence="2 3">
    <name type="scientific">Penicillium diatomitis</name>
    <dbReference type="NCBI Taxonomy" id="2819901"/>
    <lineage>
        <taxon>Eukaryota</taxon>
        <taxon>Fungi</taxon>
        <taxon>Dikarya</taxon>
        <taxon>Ascomycota</taxon>
        <taxon>Pezizomycotina</taxon>
        <taxon>Eurotiomycetes</taxon>
        <taxon>Eurotiomycetidae</taxon>
        <taxon>Eurotiales</taxon>
        <taxon>Aspergillaceae</taxon>
        <taxon>Penicillium</taxon>
    </lineage>
</organism>
<reference evidence="2" key="1">
    <citation type="submission" date="2022-12" db="EMBL/GenBank/DDBJ databases">
        <authorList>
            <person name="Petersen C."/>
        </authorList>
    </citation>
    <scope>NUCLEOTIDE SEQUENCE</scope>
    <source>
        <strain evidence="2">IBT 30728</strain>
    </source>
</reference>
<feature type="region of interest" description="Disordered" evidence="1">
    <location>
        <begin position="1"/>
        <end position="34"/>
    </location>
</feature>
<protein>
    <submittedName>
        <fullName evidence="2">Uncharacterized protein</fullName>
    </submittedName>
</protein>
<dbReference type="RefSeq" id="XP_056792699.1">
    <property type="nucleotide sequence ID" value="XM_056932740.1"/>
</dbReference>
<proteinExistence type="predicted"/>
<dbReference type="EMBL" id="JAPWDQ010000003">
    <property type="protein sequence ID" value="KAJ5491570.1"/>
    <property type="molecule type" value="Genomic_DNA"/>
</dbReference>
<dbReference type="Proteomes" id="UP001148312">
    <property type="component" value="Unassembled WGS sequence"/>
</dbReference>
<dbReference type="Pfam" id="PF11917">
    <property type="entry name" value="DUF3435"/>
    <property type="match status" value="1"/>
</dbReference>
<sequence>MARSRRQARSESYNDNPRTREDSSNDSSDEYSKDNNSLRNLIIHYADTRIFLKYYLDRRINKNLPTIIRGLDPDNNIIYIAYRISRTINPDRL</sequence>
<name>A0A9W9XG01_9EURO</name>
<evidence type="ECO:0000313" key="3">
    <source>
        <dbReference type="Proteomes" id="UP001148312"/>
    </source>
</evidence>